<name>A0A4Z0W415_9GAMM</name>
<keyword evidence="9" id="KW-0464">Manganese</keyword>
<dbReference type="HAMAP" id="MF_00162">
    <property type="entry name" value="GSH_S"/>
    <property type="match status" value="1"/>
</dbReference>
<keyword evidence="3 10" id="KW-0436">Ligase</keyword>
<dbReference type="PANTHER" id="PTHR21621:SF4">
    <property type="entry name" value="GLUTATHIONE SYNTHETASE"/>
    <property type="match status" value="1"/>
</dbReference>
<feature type="region of interest" description="Disordered" evidence="11">
    <location>
        <begin position="322"/>
        <end position="346"/>
    </location>
</feature>
<evidence type="ECO:0000256" key="5">
    <source>
        <dbReference type="ARBA" id="ARBA00022723"/>
    </source>
</evidence>
<dbReference type="NCBIfam" id="NF003573">
    <property type="entry name" value="PRK05246.1"/>
    <property type="match status" value="1"/>
</dbReference>
<gene>
    <name evidence="10 13" type="primary">gshB</name>
    <name evidence="13" type="ORF">E4656_15750</name>
</gene>
<evidence type="ECO:0000256" key="3">
    <source>
        <dbReference type="ARBA" id="ARBA00022598"/>
    </source>
</evidence>
<dbReference type="InterPro" id="IPR011761">
    <property type="entry name" value="ATP-grasp"/>
</dbReference>
<evidence type="ECO:0000256" key="11">
    <source>
        <dbReference type="SAM" id="MobiDB-lite"/>
    </source>
</evidence>
<dbReference type="Gene3D" id="3.30.470.20">
    <property type="entry name" value="ATP-grasp fold, B domain"/>
    <property type="match status" value="1"/>
</dbReference>
<feature type="compositionally biased region" description="Basic and acidic residues" evidence="11">
    <location>
        <begin position="322"/>
        <end position="334"/>
    </location>
</feature>
<evidence type="ECO:0000256" key="9">
    <source>
        <dbReference type="ARBA" id="ARBA00023211"/>
    </source>
</evidence>
<proteinExistence type="inferred from homology"/>
<reference evidence="13 14" key="1">
    <citation type="submission" date="2019-04" db="EMBL/GenBank/DDBJ databases">
        <title>Natronospirillum operosus gen. nov., sp. nov., a haloalkaliphilic satellite isolated from decaying biomass of laboratory culture of cyanobacterium Geitlerinema sp. and proposal of Natronospirillaceae fam. nov. and Saccharospirillaceae fam. nov.</title>
        <authorList>
            <person name="Kevbrin V."/>
            <person name="Boltyanskaya Y."/>
            <person name="Koziaeva V."/>
            <person name="Grouzdev D.S."/>
            <person name="Park M."/>
            <person name="Cho J."/>
        </authorList>
    </citation>
    <scope>NUCLEOTIDE SEQUENCE [LARGE SCALE GENOMIC DNA]</scope>
    <source>
        <strain evidence="13 14">G-116</strain>
    </source>
</reference>
<dbReference type="Gene3D" id="3.40.50.20">
    <property type="match status" value="1"/>
</dbReference>
<keyword evidence="6 10" id="KW-0547">Nucleotide-binding</keyword>
<dbReference type="RefSeq" id="WP_135484266.1">
    <property type="nucleotide sequence ID" value="NZ_SRMF01000008.1"/>
</dbReference>
<dbReference type="GO" id="GO:0046872">
    <property type="term" value="F:metal ion binding"/>
    <property type="evidence" value="ECO:0007669"/>
    <property type="project" value="UniProtKB-KW"/>
</dbReference>
<dbReference type="Proteomes" id="UP000297475">
    <property type="component" value="Unassembled WGS sequence"/>
</dbReference>
<accession>A0A4Z0W415</accession>
<evidence type="ECO:0000256" key="4">
    <source>
        <dbReference type="ARBA" id="ARBA00022684"/>
    </source>
</evidence>
<dbReference type="OrthoDB" id="9785415at2"/>
<dbReference type="Pfam" id="PF02955">
    <property type="entry name" value="GSH-S_ATP"/>
    <property type="match status" value="1"/>
</dbReference>
<comment type="caution">
    <text evidence="13">The sequence shown here is derived from an EMBL/GenBank/DDBJ whole genome shotgun (WGS) entry which is preliminary data.</text>
</comment>
<evidence type="ECO:0000313" key="14">
    <source>
        <dbReference type="Proteomes" id="UP000297475"/>
    </source>
</evidence>
<dbReference type="InterPro" id="IPR006284">
    <property type="entry name" value="Glut_synth_pro"/>
</dbReference>
<dbReference type="InterPro" id="IPR004218">
    <property type="entry name" value="GSHS_ATP-bd"/>
</dbReference>
<dbReference type="PROSITE" id="PS50975">
    <property type="entry name" value="ATP_GRASP"/>
    <property type="match status" value="1"/>
</dbReference>
<dbReference type="AlphaFoldDB" id="A0A4Z0W415"/>
<dbReference type="InterPro" id="IPR004215">
    <property type="entry name" value="GSHS_N"/>
</dbReference>
<feature type="domain" description="ATP-grasp" evidence="12">
    <location>
        <begin position="138"/>
        <end position="318"/>
    </location>
</feature>
<evidence type="ECO:0000256" key="10">
    <source>
        <dbReference type="HAMAP-Rule" id="MF_00162"/>
    </source>
</evidence>
<sequence length="346" mass="39638">MHVGFLIEDWANLEPGKSSTLLIMQECLQRGYKVSVLYVRNLTVRNNVVYGFVKRVRMSGDKVPEQVATFFKRAQLDDKLMPLQALDVIFIRKDPPIDPITYNFLDSVKDLTMVVNEVDGLRKANNKLYTTTFHDPHNEFLPVTHVSKNKDYLLRMIQESEHDRMILKPLDGSGGRGVIVLERRAMTNINSLLDFYIDGGRNYVILQEYIEGADQGDVRVLMLNGRFIGAYNRKPAEGEFRANIQTGGTAHAYTMTASQKRILRKVGPKLARDGLYFVGLDMIGDKILEVNVCNPGGITNINRLNKVKLQRQVVDFLEEKVHERHQDSAEMHDRLARRHQSKQDEH</sequence>
<dbReference type="InterPro" id="IPR013815">
    <property type="entry name" value="ATP_grasp_subdomain_1"/>
</dbReference>
<comment type="pathway">
    <text evidence="10">Sulfur metabolism; glutathione biosynthesis; glutathione from L-cysteine and L-glutamate: step 2/2.</text>
</comment>
<comment type="cofactor">
    <cofactor evidence="1">
        <name>Mn(2+)</name>
        <dbReference type="ChEBI" id="CHEBI:29035"/>
    </cofactor>
</comment>
<comment type="catalytic activity">
    <reaction evidence="10">
        <text>gamma-L-glutamyl-L-cysteine + glycine + ATP = glutathione + ADP + phosphate + H(+)</text>
        <dbReference type="Rhea" id="RHEA:13557"/>
        <dbReference type="ChEBI" id="CHEBI:15378"/>
        <dbReference type="ChEBI" id="CHEBI:30616"/>
        <dbReference type="ChEBI" id="CHEBI:43474"/>
        <dbReference type="ChEBI" id="CHEBI:57305"/>
        <dbReference type="ChEBI" id="CHEBI:57925"/>
        <dbReference type="ChEBI" id="CHEBI:58173"/>
        <dbReference type="ChEBI" id="CHEBI:456216"/>
        <dbReference type="EC" id="6.3.2.3"/>
    </reaction>
</comment>
<keyword evidence="8" id="KW-0460">Magnesium</keyword>
<comment type="cofactor">
    <cofactor evidence="2">
        <name>Mg(2+)</name>
        <dbReference type="ChEBI" id="CHEBI:18420"/>
    </cofactor>
</comment>
<evidence type="ECO:0000256" key="6">
    <source>
        <dbReference type="ARBA" id="ARBA00022741"/>
    </source>
</evidence>
<dbReference type="GO" id="GO:0004363">
    <property type="term" value="F:glutathione synthase activity"/>
    <property type="evidence" value="ECO:0007669"/>
    <property type="project" value="UniProtKB-UniRule"/>
</dbReference>
<dbReference type="Gene3D" id="3.30.1490.20">
    <property type="entry name" value="ATP-grasp fold, A domain"/>
    <property type="match status" value="1"/>
</dbReference>
<keyword evidence="4 10" id="KW-0317">Glutathione biosynthesis</keyword>
<evidence type="ECO:0000313" key="13">
    <source>
        <dbReference type="EMBL" id="TGG91482.1"/>
    </source>
</evidence>
<dbReference type="EC" id="6.3.2.3" evidence="10"/>
<keyword evidence="7 10" id="KW-0067">ATP-binding</keyword>
<evidence type="ECO:0000256" key="7">
    <source>
        <dbReference type="ARBA" id="ARBA00022840"/>
    </source>
</evidence>
<dbReference type="InterPro" id="IPR016185">
    <property type="entry name" value="PreATP-grasp_dom_sf"/>
</dbReference>
<keyword evidence="5" id="KW-0479">Metal-binding</keyword>
<evidence type="ECO:0000256" key="2">
    <source>
        <dbReference type="ARBA" id="ARBA00001946"/>
    </source>
</evidence>
<evidence type="ECO:0000259" key="12">
    <source>
        <dbReference type="PROSITE" id="PS50975"/>
    </source>
</evidence>
<dbReference type="GO" id="GO:0005524">
    <property type="term" value="F:ATP binding"/>
    <property type="evidence" value="ECO:0007669"/>
    <property type="project" value="UniProtKB-UniRule"/>
</dbReference>
<protein>
    <recommendedName>
        <fullName evidence="10">Glutathione synthetase</fullName>
        <ecNumber evidence="10">6.3.2.3</ecNumber>
    </recommendedName>
    <alternativeName>
        <fullName evidence="10">GSH synthetase</fullName>
        <shortName evidence="10">GSH-S</shortName>
        <shortName evidence="10">GSHase</shortName>
    </alternativeName>
    <alternativeName>
        <fullName evidence="10">Glutathione synthase</fullName>
    </alternativeName>
</protein>
<comment type="similarity">
    <text evidence="10">Belongs to the prokaryotic GSH synthase family.</text>
</comment>
<dbReference type="EMBL" id="SRMF01000008">
    <property type="protein sequence ID" value="TGG91482.1"/>
    <property type="molecule type" value="Genomic_DNA"/>
</dbReference>
<dbReference type="PANTHER" id="PTHR21621">
    <property type="entry name" value="RIBOSOMAL PROTEIN S6 MODIFICATION PROTEIN"/>
    <property type="match status" value="1"/>
</dbReference>
<organism evidence="13 14">
    <name type="scientific">Natronospirillum operosum</name>
    <dbReference type="NCBI Taxonomy" id="2759953"/>
    <lineage>
        <taxon>Bacteria</taxon>
        <taxon>Pseudomonadati</taxon>
        <taxon>Pseudomonadota</taxon>
        <taxon>Gammaproteobacteria</taxon>
        <taxon>Oceanospirillales</taxon>
        <taxon>Natronospirillaceae</taxon>
        <taxon>Natronospirillum</taxon>
    </lineage>
</organism>
<dbReference type="UniPathway" id="UPA00142">
    <property type="reaction ID" value="UER00210"/>
</dbReference>
<dbReference type="Pfam" id="PF02951">
    <property type="entry name" value="GSH-S_N"/>
    <property type="match status" value="1"/>
</dbReference>
<dbReference type="GO" id="GO:0005737">
    <property type="term" value="C:cytoplasm"/>
    <property type="evidence" value="ECO:0007669"/>
    <property type="project" value="TreeGrafter"/>
</dbReference>
<evidence type="ECO:0000256" key="1">
    <source>
        <dbReference type="ARBA" id="ARBA00001936"/>
    </source>
</evidence>
<dbReference type="SUPFAM" id="SSF52440">
    <property type="entry name" value="PreATP-grasp domain"/>
    <property type="match status" value="1"/>
</dbReference>
<dbReference type="SUPFAM" id="SSF56059">
    <property type="entry name" value="Glutathione synthetase ATP-binding domain-like"/>
    <property type="match status" value="1"/>
</dbReference>
<evidence type="ECO:0000256" key="8">
    <source>
        <dbReference type="ARBA" id="ARBA00022842"/>
    </source>
</evidence>
<keyword evidence="14" id="KW-1185">Reference proteome</keyword>